<keyword evidence="4 7" id="KW-0812">Transmembrane</keyword>
<dbReference type="InterPro" id="IPR025966">
    <property type="entry name" value="OppC_N"/>
</dbReference>
<proteinExistence type="inferred from homology"/>
<keyword evidence="2 7" id="KW-0813">Transport</keyword>
<dbReference type="PANTHER" id="PTHR43386:SF1">
    <property type="entry name" value="D,D-DIPEPTIDE TRANSPORT SYSTEM PERMEASE PROTEIN DDPC-RELATED"/>
    <property type="match status" value="1"/>
</dbReference>
<dbReference type="PROSITE" id="PS50928">
    <property type="entry name" value="ABC_TM1"/>
    <property type="match status" value="1"/>
</dbReference>
<evidence type="ECO:0000256" key="1">
    <source>
        <dbReference type="ARBA" id="ARBA00004651"/>
    </source>
</evidence>
<dbReference type="PANTHER" id="PTHR43386">
    <property type="entry name" value="OLIGOPEPTIDE TRANSPORT SYSTEM PERMEASE PROTEIN APPC"/>
    <property type="match status" value="1"/>
</dbReference>
<dbReference type="EMBL" id="JAQQLF010000020">
    <property type="protein sequence ID" value="MDC7718470.1"/>
    <property type="molecule type" value="Genomic_DNA"/>
</dbReference>
<reference evidence="9 10" key="1">
    <citation type="submission" date="2023-01" db="EMBL/GenBank/DDBJ databases">
        <title>Novel species of the genus Vogesella isolated from rivers.</title>
        <authorList>
            <person name="Lu H."/>
        </authorList>
    </citation>
    <scope>NUCLEOTIDE SEQUENCE [LARGE SCALE GENOMIC DNA]</scope>
    <source>
        <strain evidence="9 10">DC21W</strain>
    </source>
</reference>
<evidence type="ECO:0000313" key="10">
    <source>
        <dbReference type="Proteomes" id="UP001219956"/>
    </source>
</evidence>
<keyword evidence="10" id="KW-1185">Reference proteome</keyword>
<name>A0ABT5J0U5_9NEIS</name>
<feature type="transmembrane region" description="Helical" evidence="7">
    <location>
        <begin position="165"/>
        <end position="189"/>
    </location>
</feature>
<feature type="transmembrane region" description="Helical" evidence="7">
    <location>
        <begin position="33"/>
        <end position="55"/>
    </location>
</feature>
<keyword evidence="6 7" id="KW-0472">Membrane</keyword>
<dbReference type="Gene3D" id="1.10.3720.10">
    <property type="entry name" value="MetI-like"/>
    <property type="match status" value="1"/>
</dbReference>
<dbReference type="InterPro" id="IPR035906">
    <property type="entry name" value="MetI-like_sf"/>
</dbReference>
<feature type="transmembrane region" description="Helical" evidence="7">
    <location>
        <begin position="196"/>
        <end position="220"/>
    </location>
</feature>
<organism evidence="9 10">
    <name type="scientific">Vogesella aquatica</name>
    <dbReference type="NCBI Taxonomy" id="2984206"/>
    <lineage>
        <taxon>Bacteria</taxon>
        <taxon>Pseudomonadati</taxon>
        <taxon>Pseudomonadota</taxon>
        <taxon>Betaproteobacteria</taxon>
        <taxon>Neisseriales</taxon>
        <taxon>Chromobacteriaceae</taxon>
        <taxon>Vogesella</taxon>
    </lineage>
</organism>
<dbReference type="Pfam" id="PF12911">
    <property type="entry name" value="OppC_N"/>
    <property type="match status" value="1"/>
</dbReference>
<dbReference type="CDD" id="cd06261">
    <property type="entry name" value="TM_PBP2"/>
    <property type="match status" value="1"/>
</dbReference>
<dbReference type="InterPro" id="IPR050366">
    <property type="entry name" value="BP-dependent_transpt_permease"/>
</dbReference>
<feature type="transmembrane region" description="Helical" evidence="7">
    <location>
        <begin position="329"/>
        <end position="350"/>
    </location>
</feature>
<evidence type="ECO:0000256" key="5">
    <source>
        <dbReference type="ARBA" id="ARBA00022989"/>
    </source>
</evidence>
<keyword evidence="5 7" id="KW-1133">Transmembrane helix</keyword>
<comment type="subcellular location">
    <subcellularLocation>
        <location evidence="1 7">Cell membrane</location>
        <topology evidence="1 7">Multi-pass membrane protein</topology>
    </subcellularLocation>
</comment>
<comment type="caution">
    <text evidence="9">The sequence shown here is derived from an EMBL/GenBank/DDBJ whole genome shotgun (WGS) entry which is preliminary data.</text>
</comment>
<dbReference type="SUPFAM" id="SSF161098">
    <property type="entry name" value="MetI-like"/>
    <property type="match status" value="1"/>
</dbReference>
<comment type="similarity">
    <text evidence="7">Belongs to the binding-protein-dependent transport system permease family.</text>
</comment>
<evidence type="ECO:0000256" key="3">
    <source>
        <dbReference type="ARBA" id="ARBA00022475"/>
    </source>
</evidence>
<feature type="domain" description="ABC transmembrane type-1" evidence="8">
    <location>
        <begin position="161"/>
        <end position="351"/>
    </location>
</feature>
<protein>
    <submittedName>
        <fullName evidence="9">ABC transporter permease</fullName>
    </submittedName>
</protein>
<dbReference type="Pfam" id="PF00528">
    <property type="entry name" value="BPD_transp_1"/>
    <property type="match status" value="1"/>
</dbReference>
<evidence type="ECO:0000256" key="4">
    <source>
        <dbReference type="ARBA" id="ARBA00022692"/>
    </source>
</evidence>
<evidence type="ECO:0000259" key="8">
    <source>
        <dbReference type="PROSITE" id="PS50928"/>
    </source>
</evidence>
<accession>A0ABT5J0U5</accession>
<evidence type="ECO:0000256" key="2">
    <source>
        <dbReference type="ARBA" id="ARBA00022448"/>
    </source>
</evidence>
<gene>
    <name evidence="9" type="ORF">PQU95_14750</name>
</gene>
<dbReference type="InterPro" id="IPR000515">
    <property type="entry name" value="MetI-like"/>
</dbReference>
<evidence type="ECO:0000313" key="9">
    <source>
        <dbReference type="EMBL" id="MDC7718470.1"/>
    </source>
</evidence>
<dbReference type="RefSeq" id="WP_272752711.1">
    <property type="nucleotide sequence ID" value="NZ_JAQQLF010000020.1"/>
</dbReference>
<evidence type="ECO:0000256" key="7">
    <source>
        <dbReference type="RuleBase" id="RU363032"/>
    </source>
</evidence>
<keyword evidence="3" id="KW-1003">Cell membrane</keyword>
<evidence type="ECO:0000256" key="6">
    <source>
        <dbReference type="ARBA" id="ARBA00023136"/>
    </source>
</evidence>
<sequence length="363" mass="39139">MTSQTTLLADDASCPASRSLWQLGWQRLRRDRIGLTALWVVLAFVLLALAGWLGLAGSHWRDEVAKPNMPPALFKDYGPATVELTAADIDAAQQHNTSIADASAATGMSAEDDPLAADMAAAQTQAANAAPLAVTPANDSLLVLGSDSRGRDVLQKVIQGTATSLLVGLSGALLAILIGTLLGALSGYFGRRTDDLLMWFYSVFTSVPDMLLLLAFSAVMSRGIDTVIMVMALTSWTGTYRLMRAEFMKHKGREYVQAADAIGASHRSRMFRHILPNVTHLLLVQFSLLTVALIKYEAILSFLGFGVGISQTSWGAMLAEAPAELLQGYWWQMAAVTLFMSLLVTAFSMLTDSLRDALDPKVK</sequence>
<dbReference type="Proteomes" id="UP001219956">
    <property type="component" value="Unassembled WGS sequence"/>
</dbReference>